<dbReference type="InterPro" id="IPR032397">
    <property type="entry name" value="RHD_dimer"/>
</dbReference>
<feature type="compositionally biased region" description="Polar residues" evidence="2">
    <location>
        <begin position="343"/>
        <end position="352"/>
    </location>
</feature>
<feature type="domain" description="RHD" evidence="3">
    <location>
        <begin position="21"/>
        <end position="195"/>
    </location>
</feature>
<dbReference type="SUPFAM" id="SSF81296">
    <property type="entry name" value="E set domains"/>
    <property type="match status" value="1"/>
</dbReference>
<dbReference type="InterPro" id="IPR033926">
    <property type="entry name" value="IPT_NFkappaB"/>
</dbReference>
<name>A0AAD8CGF3_ACIOX</name>
<organism evidence="4 6">
    <name type="scientific">Acipenser oxyrinchus oxyrinchus</name>
    <dbReference type="NCBI Taxonomy" id="40147"/>
    <lineage>
        <taxon>Eukaryota</taxon>
        <taxon>Metazoa</taxon>
        <taxon>Chordata</taxon>
        <taxon>Craniata</taxon>
        <taxon>Vertebrata</taxon>
        <taxon>Euteleostomi</taxon>
        <taxon>Actinopterygii</taxon>
        <taxon>Chondrostei</taxon>
        <taxon>Acipenseriformes</taxon>
        <taxon>Acipenseridae</taxon>
        <taxon>Acipenser</taxon>
    </lineage>
</organism>
<proteinExistence type="predicted"/>
<dbReference type="Pfam" id="PF16179">
    <property type="entry name" value="RHD_dimer"/>
    <property type="match status" value="1"/>
</dbReference>
<dbReference type="GO" id="GO:0000978">
    <property type="term" value="F:RNA polymerase II cis-regulatory region sequence-specific DNA binding"/>
    <property type="evidence" value="ECO:0007669"/>
    <property type="project" value="TreeGrafter"/>
</dbReference>
<dbReference type="GO" id="GO:0005737">
    <property type="term" value="C:cytoplasm"/>
    <property type="evidence" value="ECO:0007669"/>
    <property type="project" value="InterPro"/>
</dbReference>
<comment type="caution">
    <text evidence="4">The sequence shown here is derived from an EMBL/GenBank/DDBJ whole genome shotgun (WGS) entry which is preliminary data.</text>
</comment>
<dbReference type="InterPro" id="IPR030492">
    <property type="entry name" value="RHD_CS"/>
</dbReference>
<dbReference type="GO" id="GO:0038061">
    <property type="term" value="P:non-canonical NF-kappaB signal transduction"/>
    <property type="evidence" value="ECO:0007669"/>
    <property type="project" value="TreeGrafter"/>
</dbReference>
<evidence type="ECO:0000256" key="1">
    <source>
        <dbReference type="ARBA" id="ARBA00022553"/>
    </source>
</evidence>
<dbReference type="GO" id="GO:0045944">
    <property type="term" value="P:positive regulation of transcription by RNA polymerase II"/>
    <property type="evidence" value="ECO:0007669"/>
    <property type="project" value="TreeGrafter"/>
</dbReference>
<dbReference type="FunFam" id="2.60.40.10:FF:000046">
    <property type="entry name" value="Nuclear factor NF-kappa-B p105 subunit"/>
    <property type="match status" value="1"/>
</dbReference>
<dbReference type="InterPro" id="IPR013783">
    <property type="entry name" value="Ig-like_fold"/>
</dbReference>
<dbReference type="Gene3D" id="2.60.40.340">
    <property type="entry name" value="Rel homology domain (RHD), DNA-binding domain"/>
    <property type="match status" value="1"/>
</dbReference>
<evidence type="ECO:0000313" key="6">
    <source>
        <dbReference type="Proteomes" id="UP001230051"/>
    </source>
</evidence>
<evidence type="ECO:0000256" key="2">
    <source>
        <dbReference type="SAM" id="MobiDB-lite"/>
    </source>
</evidence>
<dbReference type="EMBL" id="JAGXEW010000033">
    <property type="protein sequence ID" value="KAK1154920.1"/>
    <property type="molecule type" value="Genomic_DNA"/>
</dbReference>
<dbReference type="SUPFAM" id="SSF49417">
    <property type="entry name" value="p53-like transcription factors"/>
    <property type="match status" value="1"/>
</dbReference>
<dbReference type="GO" id="GO:0034097">
    <property type="term" value="P:response to cytokine"/>
    <property type="evidence" value="ECO:0007669"/>
    <property type="project" value="TreeGrafter"/>
</dbReference>
<dbReference type="SMART" id="SM00429">
    <property type="entry name" value="IPT"/>
    <property type="match status" value="1"/>
</dbReference>
<evidence type="ECO:0000313" key="5">
    <source>
        <dbReference type="EMBL" id="KAK1154920.1"/>
    </source>
</evidence>
<dbReference type="Pfam" id="PF00554">
    <property type="entry name" value="RHD_DNA_bind"/>
    <property type="match status" value="1"/>
</dbReference>
<dbReference type="InterPro" id="IPR037059">
    <property type="entry name" value="RHD_DNA_bind_dom_sf"/>
</dbReference>
<dbReference type="PANTHER" id="PTHR24169">
    <property type="entry name" value="NUCLEAR FACTOR NF-KAPPA-B PROTEIN"/>
    <property type="match status" value="1"/>
</dbReference>
<keyword evidence="6" id="KW-1185">Reference proteome</keyword>
<dbReference type="GO" id="GO:0000981">
    <property type="term" value="F:DNA-binding transcription factor activity, RNA polymerase II-specific"/>
    <property type="evidence" value="ECO:0007669"/>
    <property type="project" value="TreeGrafter"/>
</dbReference>
<dbReference type="FunFam" id="2.60.40.340:FF:000003">
    <property type="entry name" value="NFkB p65 transcription factor"/>
    <property type="match status" value="1"/>
</dbReference>
<accession>A0AAD8CGF3</accession>
<dbReference type="EMBL" id="JAGXEW010000055">
    <property type="protein sequence ID" value="KAK1150893.1"/>
    <property type="molecule type" value="Genomic_DNA"/>
</dbReference>
<protein>
    <recommendedName>
        <fullName evidence="3">RHD domain-containing protein</fullName>
    </recommendedName>
</protein>
<dbReference type="InterPro" id="IPR014756">
    <property type="entry name" value="Ig_E-set"/>
</dbReference>
<keyword evidence="1" id="KW-0597">Phosphoprotein</keyword>
<dbReference type="InterPro" id="IPR002909">
    <property type="entry name" value="IPT_dom"/>
</dbReference>
<dbReference type="Proteomes" id="UP001230051">
    <property type="component" value="Unassembled WGS sequence"/>
</dbReference>
<feature type="region of interest" description="Disordered" evidence="2">
    <location>
        <begin position="537"/>
        <end position="568"/>
    </location>
</feature>
<feature type="compositionally biased region" description="Low complexity" evidence="2">
    <location>
        <begin position="353"/>
        <end position="368"/>
    </location>
</feature>
<dbReference type="AlphaFoldDB" id="A0AAD8CGF3"/>
<dbReference type="InterPro" id="IPR011539">
    <property type="entry name" value="RHD_DNA_bind_dom"/>
</dbReference>
<dbReference type="GO" id="GO:0045087">
    <property type="term" value="P:innate immune response"/>
    <property type="evidence" value="ECO:0007669"/>
    <property type="project" value="TreeGrafter"/>
</dbReference>
<evidence type="ECO:0000313" key="4">
    <source>
        <dbReference type="EMBL" id="KAK1150893.1"/>
    </source>
</evidence>
<dbReference type="PRINTS" id="PR00057">
    <property type="entry name" value="NFKBTNSCPFCT"/>
</dbReference>
<dbReference type="GO" id="GO:0006954">
    <property type="term" value="P:inflammatory response"/>
    <property type="evidence" value="ECO:0007669"/>
    <property type="project" value="TreeGrafter"/>
</dbReference>
<dbReference type="PANTHER" id="PTHR24169:SF1">
    <property type="entry name" value="TRANSCRIPTION FACTOR P65"/>
    <property type="match status" value="1"/>
</dbReference>
<feature type="region of interest" description="Disordered" evidence="2">
    <location>
        <begin position="337"/>
        <end position="372"/>
    </location>
</feature>
<dbReference type="GO" id="GO:0005634">
    <property type="term" value="C:nucleus"/>
    <property type="evidence" value="ECO:0007669"/>
    <property type="project" value="TreeGrafter"/>
</dbReference>
<sequence>MDVFGWESHPVLNQGMPAGLSSSPYVEVIEQPKQRGMRFRYKCEGRSAGSIPGEKSSDTTKTHPAIKIHHYSGPVRVRISLVTKTPPYKPHPHELVGKDCKEGYYEADLQDRRIHSFQNLGIQCVKKKDVSEALNSRIRSQNNPFNIPEDEMRNEDYDLNAVRLCFQVYITLPNGELHRLDPVVSQPIYDNRAPNTAELKICRVNKNSGSCKGGDEIFLLCDKVQKEDIEVRFFRDSWEGKGHFSQADVHRQVAIVFRTPPYSSTALSEPVKVKMQLRRPSDKEVSEAMDFQYLPDDTDQYMVKEKRKRTQNAFNNFVLNASFPGASVMSQRPLATGRRNADLTRSQASMSQPVTPVVPARPSAPASTLPSMGKPMNLFSQPSFPTSMDFSSHFRLNQQQEKQHNPLQHQQQQFSSNLFNPCPGQHTAVAQVFATPNQQPQSSLPVQNLPGLPGTEYPTVNISDLFDTQWASLQSQEPQNAGGTQGKHDPTLDFETPAISSIGGMEFDSITVDQTSINLEGIETEDFQKLLIDSQGPGELNQALGEAASGGERPQQPPSLPAQGHGHTMMSYPRSILSLINSGDDDEGGMGAFFTNATAGNEIYNSMDDEDRLMSILDQNWPNLDGQPSV</sequence>
<dbReference type="InterPro" id="IPR000451">
    <property type="entry name" value="NFkB/Dor"/>
</dbReference>
<gene>
    <name evidence="5" type="ORF">AOXY_G27947</name>
    <name evidence="4" type="ORF">AOXY_G33299</name>
</gene>
<dbReference type="InterPro" id="IPR008967">
    <property type="entry name" value="p53-like_TF_DNA-bd_sf"/>
</dbReference>
<reference evidence="4" key="1">
    <citation type="submission" date="2022-02" db="EMBL/GenBank/DDBJ databases">
        <title>Atlantic sturgeon de novo genome assembly.</title>
        <authorList>
            <person name="Stock M."/>
            <person name="Klopp C."/>
            <person name="Guiguen Y."/>
            <person name="Cabau C."/>
            <person name="Parinello H."/>
            <person name="Santidrian Yebra-Pimentel E."/>
            <person name="Kuhl H."/>
            <person name="Dirks R.P."/>
            <person name="Guessner J."/>
            <person name="Wuertz S."/>
            <person name="Du K."/>
            <person name="Schartl M."/>
        </authorList>
    </citation>
    <scope>NUCLEOTIDE SEQUENCE</scope>
    <source>
        <strain evidence="4">STURGEONOMICS-FGT-2020</strain>
        <tissue evidence="4">Whole blood</tissue>
    </source>
</reference>
<dbReference type="PROSITE" id="PS01204">
    <property type="entry name" value="REL_1"/>
    <property type="match status" value="1"/>
</dbReference>
<evidence type="ECO:0000259" key="3">
    <source>
        <dbReference type="PROSITE" id="PS50254"/>
    </source>
</evidence>
<dbReference type="PROSITE" id="PS50254">
    <property type="entry name" value="REL_2"/>
    <property type="match status" value="1"/>
</dbReference>
<dbReference type="GO" id="GO:0007249">
    <property type="term" value="P:canonical NF-kappaB signal transduction"/>
    <property type="evidence" value="ECO:0007669"/>
    <property type="project" value="TreeGrafter"/>
</dbReference>
<dbReference type="GO" id="GO:0033554">
    <property type="term" value="P:cellular response to stress"/>
    <property type="evidence" value="ECO:0007669"/>
    <property type="project" value="TreeGrafter"/>
</dbReference>
<dbReference type="CDD" id="cd01177">
    <property type="entry name" value="IPT_NFkappaB"/>
    <property type="match status" value="1"/>
</dbReference>
<dbReference type="Gene3D" id="2.60.40.10">
    <property type="entry name" value="Immunoglobulins"/>
    <property type="match status" value="1"/>
</dbReference>